<evidence type="ECO:0000313" key="3">
    <source>
        <dbReference type="Proteomes" id="UP000185003"/>
    </source>
</evidence>
<name>A0A1N6JK21_9BACT</name>
<dbReference type="STRING" id="536979.SAMN04488055_4107"/>
<organism evidence="2 3">
    <name type="scientific">Chitinophaga niabensis</name>
    <dbReference type="NCBI Taxonomy" id="536979"/>
    <lineage>
        <taxon>Bacteria</taxon>
        <taxon>Pseudomonadati</taxon>
        <taxon>Bacteroidota</taxon>
        <taxon>Chitinophagia</taxon>
        <taxon>Chitinophagales</taxon>
        <taxon>Chitinophagaceae</taxon>
        <taxon>Chitinophaga</taxon>
    </lineage>
</organism>
<sequence>MKKSGLLIIFLTSFVLGVQAQVSLGIRSGYTAANMKISGDVRSELGDVTGNMKTFHGWHLDLLINMPLSNGFYLQPVIRYITKGTGFHAARIPKAELNGVYIPNGSQMKLNYLELPVNLVYKFPLGIGNIAAGFGPYVGYGLRGRYDFDITQNGRSITQNSKQVQFSRRSDNNLAVVRMYPWDAGANFALGYEFDNGLMVGANYSMGLTDIDRIDKMSSKNQYLGISVGFLFNREDY</sequence>
<dbReference type="EMBL" id="FSRA01000002">
    <property type="protein sequence ID" value="SIO44712.1"/>
    <property type="molecule type" value="Genomic_DNA"/>
</dbReference>
<dbReference type="InterPro" id="IPR025665">
    <property type="entry name" value="Beta-barrel_OMP_2"/>
</dbReference>
<evidence type="ECO:0000259" key="1">
    <source>
        <dbReference type="Pfam" id="PF13568"/>
    </source>
</evidence>
<accession>A0A1N6JK21</accession>
<dbReference type="AlphaFoldDB" id="A0A1N6JK21"/>
<gene>
    <name evidence="2" type="ORF">SAMN04488055_4107</name>
</gene>
<feature type="domain" description="Outer membrane protein beta-barrel" evidence="1">
    <location>
        <begin position="20"/>
        <end position="212"/>
    </location>
</feature>
<protein>
    <submittedName>
        <fullName evidence="2">Outer membrane protein beta-barrel domain-containing protein</fullName>
    </submittedName>
</protein>
<reference evidence="3" key="1">
    <citation type="submission" date="2016-11" db="EMBL/GenBank/DDBJ databases">
        <authorList>
            <person name="Varghese N."/>
            <person name="Submissions S."/>
        </authorList>
    </citation>
    <scope>NUCLEOTIDE SEQUENCE [LARGE SCALE GENOMIC DNA]</scope>
    <source>
        <strain evidence="3">DSM 24787</strain>
    </source>
</reference>
<proteinExistence type="predicted"/>
<keyword evidence="3" id="KW-1185">Reference proteome</keyword>
<dbReference type="OrthoDB" id="981722at2"/>
<dbReference type="Pfam" id="PF13568">
    <property type="entry name" value="OMP_b-brl_2"/>
    <property type="match status" value="1"/>
</dbReference>
<evidence type="ECO:0000313" key="2">
    <source>
        <dbReference type="EMBL" id="SIO44712.1"/>
    </source>
</evidence>
<dbReference type="Proteomes" id="UP000185003">
    <property type="component" value="Unassembled WGS sequence"/>
</dbReference>
<dbReference type="RefSeq" id="WP_074241480.1">
    <property type="nucleotide sequence ID" value="NZ_FSRA01000002.1"/>
</dbReference>